<evidence type="ECO:0000256" key="10">
    <source>
        <dbReference type="ARBA" id="ARBA00047445"/>
    </source>
</evidence>
<organism evidence="16 17">
    <name type="scientific">Caldimicrobium thiodismutans</name>
    <dbReference type="NCBI Taxonomy" id="1653476"/>
    <lineage>
        <taxon>Bacteria</taxon>
        <taxon>Pseudomonadati</taxon>
        <taxon>Thermodesulfobacteriota</taxon>
        <taxon>Thermodesulfobacteria</taxon>
        <taxon>Thermodesulfobacteriales</taxon>
        <taxon>Thermodesulfobacteriaceae</taxon>
        <taxon>Caldimicrobium</taxon>
    </lineage>
</organism>
<dbReference type="InterPro" id="IPR002638">
    <property type="entry name" value="Quinolinate_PRibosylTrfase_C"/>
</dbReference>
<feature type="binding site" evidence="13">
    <location>
        <position position="166"/>
    </location>
    <ligand>
        <name>substrate</name>
    </ligand>
</feature>
<dbReference type="PATRIC" id="fig|1653476.3.peg.316"/>
<evidence type="ECO:0000259" key="15">
    <source>
        <dbReference type="Pfam" id="PF02749"/>
    </source>
</evidence>
<dbReference type="Proteomes" id="UP000068196">
    <property type="component" value="Chromosome"/>
</dbReference>
<dbReference type="EC" id="2.4.2.19" evidence="5"/>
<dbReference type="UniPathway" id="UPA00253">
    <property type="reaction ID" value="UER00331"/>
</dbReference>
<dbReference type="SUPFAM" id="SSF51690">
    <property type="entry name" value="Nicotinate/Quinolinate PRTase C-terminal domain-like"/>
    <property type="match status" value="1"/>
</dbReference>
<evidence type="ECO:0000259" key="14">
    <source>
        <dbReference type="Pfam" id="PF01729"/>
    </source>
</evidence>
<evidence type="ECO:0000256" key="2">
    <source>
        <dbReference type="ARBA" id="ARBA00004893"/>
    </source>
</evidence>
<evidence type="ECO:0000256" key="12">
    <source>
        <dbReference type="PIRNR" id="PIRNR006250"/>
    </source>
</evidence>
<feature type="binding site" evidence="13">
    <location>
        <position position="195"/>
    </location>
    <ligand>
        <name>substrate</name>
    </ligand>
</feature>
<dbReference type="CDD" id="cd01572">
    <property type="entry name" value="QPRTase"/>
    <property type="match status" value="1"/>
</dbReference>
<feature type="binding site" evidence="13">
    <location>
        <position position="100"/>
    </location>
    <ligand>
        <name>substrate</name>
    </ligand>
</feature>
<feature type="binding site" evidence="13">
    <location>
        <position position="218"/>
    </location>
    <ligand>
        <name>substrate</name>
    </ligand>
</feature>
<comment type="similarity">
    <text evidence="3 12">Belongs to the NadC/ModD family.</text>
</comment>
<evidence type="ECO:0000256" key="3">
    <source>
        <dbReference type="ARBA" id="ARBA00009400"/>
    </source>
</evidence>
<dbReference type="PIRSF" id="PIRSF006250">
    <property type="entry name" value="NadC_ModD"/>
    <property type="match status" value="1"/>
</dbReference>
<dbReference type="GO" id="GO:0034213">
    <property type="term" value="P:quinolinate catabolic process"/>
    <property type="evidence" value="ECO:0007669"/>
    <property type="project" value="TreeGrafter"/>
</dbReference>
<dbReference type="InterPro" id="IPR004393">
    <property type="entry name" value="NadC"/>
</dbReference>
<keyword evidence="6" id="KW-0662">Pyridine nucleotide biosynthesis</keyword>
<comment type="function">
    <text evidence="1">Involved in the catabolism of quinolinic acid (QA).</text>
</comment>
<dbReference type="InterPro" id="IPR022412">
    <property type="entry name" value="Quinolinate_PRibosylTrfase_N"/>
</dbReference>
<proteinExistence type="inferred from homology"/>
<feature type="binding site" evidence="13">
    <location>
        <begin position="244"/>
        <end position="246"/>
    </location>
    <ligand>
        <name>substrate</name>
    </ligand>
</feature>
<evidence type="ECO:0000256" key="5">
    <source>
        <dbReference type="ARBA" id="ARBA00011944"/>
    </source>
</evidence>
<dbReference type="SUPFAM" id="SSF54675">
    <property type="entry name" value="Nicotinate/Quinolinate PRTase N-terminal domain-like"/>
    <property type="match status" value="1"/>
</dbReference>
<evidence type="ECO:0000256" key="11">
    <source>
        <dbReference type="ARBA" id="ARBA00069173"/>
    </source>
</evidence>
<feature type="binding site" evidence="13">
    <location>
        <position position="156"/>
    </location>
    <ligand>
        <name>substrate</name>
    </ligand>
</feature>
<feature type="domain" description="Quinolinate phosphoribosyl transferase N-terminal" evidence="15">
    <location>
        <begin position="25"/>
        <end position="110"/>
    </location>
</feature>
<evidence type="ECO:0000313" key="16">
    <source>
        <dbReference type="EMBL" id="BAU22710.1"/>
    </source>
</evidence>
<evidence type="ECO:0000256" key="6">
    <source>
        <dbReference type="ARBA" id="ARBA00022642"/>
    </source>
</evidence>
<accession>A0A0U4N0I3</accession>
<reference evidence="17" key="2">
    <citation type="journal article" date="2016" name="Int. J. Syst. Evol. Microbiol.">
        <title>Caldimicrobium thiodismutans sp. nov., a sulfur-disproportionating bacterium isolated from a hot spring.</title>
        <authorList>
            <person name="Kojima H."/>
            <person name="Umezawa K."/>
            <person name="Fukui M."/>
        </authorList>
    </citation>
    <scope>NUCLEOTIDE SEQUENCE [LARGE SCALE GENOMIC DNA]</scope>
    <source>
        <strain evidence="17">TF1</strain>
    </source>
</reference>
<dbReference type="KEGG" id="cthi:THC_0312"/>
<dbReference type="FunFam" id="3.20.20.70:FF:000030">
    <property type="entry name" value="Nicotinate-nucleotide pyrophosphorylase, carboxylating"/>
    <property type="match status" value="1"/>
</dbReference>
<dbReference type="STRING" id="1653476.THC_0312"/>
<keyword evidence="17" id="KW-1185">Reference proteome</keyword>
<feature type="binding site" evidence="13">
    <location>
        <begin position="265"/>
        <end position="267"/>
    </location>
    <ligand>
        <name>substrate</name>
    </ligand>
</feature>
<protein>
    <recommendedName>
        <fullName evidence="11">Probable nicotinate-nucleotide pyrophosphorylase [carboxylating]</fullName>
        <ecNumber evidence="5">2.4.2.19</ecNumber>
    </recommendedName>
    <alternativeName>
        <fullName evidence="9">Quinolinate phosphoribosyltransferase [decarboxylating]</fullName>
    </alternativeName>
</protein>
<dbReference type="PANTHER" id="PTHR32179">
    <property type="entry name" value="NICOTINATE-NUCLEOTIDE PYROPHOSPHORYLASE [CARBOXYLATING]"/>
    <property type="match status" value="1"/>
</dbReference>
<dbReference type="NCBIfam" id="TIGR00078">
    <property type="entry name" value="nadC"/>
    <property type="match status" value="1"/>
</dbReference>
<dbReference type="AlphaFoldDB" id="A0A0U4N0I3"/>
<dbReference type="Gene3D" id="3.90.1170.20">
    <property type="entry name" value="Quinolinate phosphoribosyl transferase, N-terminal domain"/>
    <property type="match status" value="1"/>
</dbReference>
<comment type="catalytic activity">
    <reaction evidence="10">
        <text>nicotinate beta-D-ribonucleotide + CO2 + diphosphate = quinolinate + 5-phospho-alpha-D-ribose 1-diphosphate + 2 H(+)</text>
        <dbReference type="Rhea" id="RHEA:12733"/>
        <dbReference type="ChEBI" id="CHEBI:15378"/>
        <dbReference type="ChEBI" id="CHEBI:16526"/>
        <dbReference type="ChEBI" id="CHEBI:29959"/>
        <dbReference type="ChEBI" id="CHEBI:33019"/>
        <dbReference type="ChEBI" id="CHEBI:57502"/>
        <dbReference type="ChEBI" id="CHEBI:58017"/>
        <dbReference type="EC" id="2.4.2.19"/>
    </reaction>
</comment>
<comment type="pathway">
    <text evidence="2">Cofactor biosynthesis; NAD(+) biosynthesis; nicotinate D-ribonucleotide from quinolinate: step 1/1.</text>
</comment>
<evidence type="ECO:0000313" key="17">
    <source>
        <dbReference type="Proteomes" id="UP000068196"/>
    </source>
</evidence>
<keyword evidence="8 12" id="KW-0808">Transferase</keyword>
<dbReference type="FunFam" id="3.90.1170.20:FF:000001">
    <property type="entry name" value="Nicotinate-nucleotide diphosphorylase (Carboxylating)"/>
    <property type="match status" value="1"/>
</dbReference>
<evidence type="ECO:0000256" key="9">
    <source>
        <dbReference type="ARBA" id="ARBA00033102"/>
    </source>
</evidence>
<dbReference type="GO" id="GO:0004514">
    <property type="term" value="F:nicotinate-nucleotide diphosphorylase (carboxylating) activity"/>
    <property type="evidence" value="ECO:0007669"/>
    <property type="project" value="UniProtKB-EC"/>
</dbReference>
<name>A0A0U4N0I3_9BACT</name>
<dbReference type="InterPro" id="IPR027277">
    <property type="entry name" value="NadC/ModD"/>
</dbReference>
<feature type="domain" description="Quinolinate phosphoribosyl transferase C-terminal" evidence="14">
    <location>
        <begin position="112"/>
        <end position="280"/>
    </location>
</feature>
<reference evidence="16 17" key="1">
    <citation type="journal article" date="2016" name="Int. J. Syst. Evol. Microbiol.">
        <title>Caldimicrobium thiodismutans sp. nov., a sulfur-disproportionating bacterium isolated from a hot spring, and emended description of the genus Caldimicrobium.</title>
        <authorList>
            <person name="Kojima H."/>
            <person name="Umezawa K."/>
            <person name="Fukui M."/>
        </authorList>
    </citation>
    <scope>NUCLEOTIDE SEQUENCE [LARGE SCALE GENOMIC DNA]</scope>
    <source>
        <strain evidence="16 17">TF1</strain>
    </source>
</reference>
<dbReference type="InterPro" id="IPR037128">
    <property type="entry name" value="Quinolinate_PRibosylTase_N_sf"/>
</dbReference>
<dbReference type="Gene3D" id="3.20.20.70">
    <property type="entry name" value="Aldolase class I"/>
    <property type="match status" value="1"/>
</dbReference>
<dbReference type="InterPro" id="IPR013785">
    <property type="entry name" value="Aldolase_TIM"/>
</dbReference>
<evidence type="ECO:0000256" key="1">
    <source>
        <dbReference type="ARBA" id="ARBA00003237"/>
    </source>
</evidence>
<sequence length="286" mass="31884">MEIMEKWQIREIVLKALEEDLPFGDRTTELLIPPGLKGSAYFLAKSELVICGERVAEAVFHEIDPEIKITWHFSEGTLVPSQTRIGIAEGKIQGLLKGERVALNFLQHLSGIATKVRKMSEILNNSTILLDTRKTLPGLKILQKYAVKIGGGQNHRFSLSDGILIKDNHIKALGGLEKIIEKLETQSHTLKVEIEIKTLDELKFILEKGTKVDALLLDNFSEEDLKIAVSLIRKQRPNLLIEVSGGITEENLKKYAGLGVNFVSSGALTHSVKAVDISFKIEKVWE</sequence>
<dbReference type="Pfam" id="PF01729">
    <property type="entry name" value="QRPTase_C"/>
    <property type="match status" value="1"/>
</dbReference>
<dbReference type="Pfam" id="PF02749">
    <property type="entry name" value="QRPTase_N"/>
    <property type="match status" value="1"/>
</dbReference>
<evidence type="ECO:0000256" key="13">
    <source>
        <dbReference type="PIRSR" id="PIRSR006250-1"/>
    </source>
</evidence>
<dbReference type="GO" id="GO:0009435">
    <property type="term" value="P:NAD+ biosynthetic process"/>
    <property type="evidence" value="ECO:0007669"/>
    <property type="project" value="UniProtKB-UniPathway"/>
</dbReference>
<dbReference type="EMBL" id="AP014945">
    <property type="protein sequence ID" value="BAU22710.1"/>
    <property type="molecule type" value="Genomic_DNA"/>
</dbReference>
<keyword evidence="7 12" id="KW-0328">Glycosyltransferase</keyword>
<feature type="binding site" evidence="13">
    <location>
        <begin position="132"/>
        <end position="134"/>
    </location>
    <ligand>
        <name>substrate</name>
    </ligand>
</feature>
<gene>
    <name evidence="16" type="ORF">THC_0312</name>
</gene>
<dbReference type="GO" id="GO:0005737">
    <property type="term" value="C:cytoplasm"/>
    <property type="evidence" value="ECO:0007669"/>
    <property type="project" value="TreeGrafter"/>
</dbReference>
<evidence type="ECO:0000256" key="8">
    <source>
        <dbReference type="ARBA" id="ARBA00022679"/>
    </source>
</evidence>
<evidence type="ECO:0000256" key="4">
    <source>
        <dbReference type="ARBA" id="ARBA00011218"/>
    </source>
</evidence>
<evidence type="ECO:0000256" key="7">
    <source>
        <dbReference type="ARBA" id="ARBA00022676"/>
    </source>
</evidence>
<comment type="subunit">
    <text evidence="4">Hexamer formed by 3 homodimers.</text>
</comment>
<dbReference type="InterPro" id="IPR036068">
    <property type="entry name" value="Nicotinate_pribotase-like_C"/>
</dbReference>
<dbReference type="PANTHER" id="PTHR32179:SF3">
    <property type="entry name" value="NICOTINATE-NUCLEOTIDE PYROPHOSPHORYLASE [CARBOXYLATING]"/>
    <property type="match status" value="1"/>
</dbReference>